<dbReference type="InterPro" id="IPR036553">
    <property type="entry name" value="RPTC_insert"/>
</dbReference>
<evidence type="ECO:0000256" key="4">
    <source>
        <dbReference type="ARBA" id="ARBA00022741"/>
    </source>
</evidence>
<dbReference type="GO" id="GO:0005737">
    <property type="term" value="C:cytoplasm"/>
    <property type="evidence" value="ECO:0007669"/>
    <property type="project" value="UniProtKB-SubCell"/>
</dbReference>
<dbReference type="InterPro" id="IPR020719">
    <property type="entry name" value="RNA3'_term_phos_cycl-like_CS"/>
</dbReference>
<evidence type="ECO:0000256" key="2">
    <source>
        <dbReference type="ARBA" id="ARBA00021428"/>
    </source>
</evidence>
<dbReference type="SUPFAM" id="SSF52913">
    <property type="entry name" value="RNA 3'-terminal phosphate cyclase, RPTC, insert domain"/>
    <property type="match status" value="1"/>
</dbReference>
<dbReference type="InterPro" id="IPR013792">
    <property type="entry name" value="RNA3'P_cycl/enolpyr_Trfase_a/b"/>
</dbReference>
<dbReference type="SUPFAM" id="SSF55205">
    <property type="entry name" value="EPT/RTPC-like"/>
    <property type="match status" value="1"/>
</dbReference>
<comment type="catalytic activity">
    <reaction evidence="5">
        <text>a 3'-end 3'-phospho-ribonucleotide-RNA + ATP = a 3'-end 2',3'-cyclophospho-ribonucleotide-RNA + AMP + diphosphate</text>
        <dbReference type="Rhea" id="RHEA:23976"/>
        <dbReference type="Rhea" id="RHEA-COMP:10463"/>
        <dbReference type="Rhea" id="RHEA-COMP:10464"/>
        <dbReference type="ChEBI" id="CHEBI:30616"/>
        <dbReference type="ChEBI" id="CHEBI:33019"/>
        <dbReference type="ChEBI" id="CHEBI:83062"/>
        <dbReference type="ChEBI" id="CHEBI:83064"/>
        <dbReference type="ChEBI" id="CHEBI:456215"/>
        <dbReference type="EC" id="6.5.1.4"/>
    </reaction>
</comment>
<name>A0A7C3F4W1_9CREN</name>
<comment type="function">
    <text evidence="5">Catalyzes the conversion of 3'-phosphate to a 2',3'-cyclic phosphodiester at the end of RNA. The mechanism of action of the enzyme occurs in 3 steps: (A) adenylation of the enzyme by ATP; (B) transfer of adenylate to an RNA-N3'P to produce RNA-N3'PP5'A; (C) and attack of the adjacent 2'-hydroxyl on the 3'-phosphorus in the diester linkage to produce the cyclic end product. The biological role of this enzyme is unknown but it is likely to function in some aspects of cellular RNA processing.</text>
</comment>
<reference evidence="9" key="1">
    <citation type="journal article" date="2020" name="mSystems">
        <title>Genome- and Community-Level Interaction Insights into Carbon Utilization and Element Cycling Functions of Hydrothermarchaeota in Hydrothermal Sediment.</title>
        <authorList>
            <person name="Zhou Z."/>
            <person name="Liu Y."/>
            <person name="Xu W."/>
            <person name="Pan J."/>
            <person name="Luo Z.H."/>
            <person name="Li M."/>
        </authorList>
    </citation>
    <scope>NUCLEOTIDE SEQUENCE [LARGE SCALE GENOMIC DNA]</scope>
    <source>
        <strain evidence="9">SpSt-468</strain>
    </source>
</reference>
<dbReference type="GO" id="GO:0006396">
    <property type="term" value="P:RNA processing"/>
    <property type="evidence" value="ECO:0007669"/>
    <property type="project" value="UniProtKB-UniRule"/>
</dbReference>
<dbReference type="InterPro" id="IPR037136">
    <property type="entry name" value="RNA3'_phos_cyclase_dom_sf"/>
</dbReference>
<dbReference type="InterPro" id="IPR013791">
    <property type="entry name" value="RNA3'-term_phos_cycl_insert"/>
</dbReference>
<dbReference type="CDD" id="cd00874">
    <property type="entry name" value="RNA_Cyclase_Class_II"/>
    <property type="match status" value="1"/>
</dbReference>
<dbReference type="InterPro" id="IPR000228">
    <property type="entry name" value="RNA3'_term_phos_cyc"/>
</dbReference>
<evidence type="ECO:0000313" key="9">
    <source>
        <dbReference type="EMBL" id="HFK19782.1"/>
    </source>
</evidence>
<dbReference type="InterPro" id="IPR017770">
    <property type="entry name" value="RNA3'_term_phos_cyc_type_1"/>
</dbReference>
<dbReference type="EMBL" id="DSTX01000001">
    <property type="protein sequence ID" value="HFK19782.1"/>
    <property type="molecule type" value="Genomic_DNA"/>
</dbReference>
<organism evidence="9">
    <name type="scientific">Candidatus Methanomethylicus mesodigestus</name>
    <dbReference type="NCBI Taxonomy" id="1867258"/>
    <lineage>
        <taxon>Archaea</taxon>
        <taxon>Thermoproteota</taxon>
        <taxon>Methanosuratincolia</taxon>
        <taxon>Candidatus Methanomethylicales</taxon>
        <taxon>Candidatus Methanomethylicaceae</taxon>
        <taxon>Candidatus Methanomethylicus</taxon>
    </lineage>
</organism>
<feature type="domain" description="RNA 3'-terminal phosphate cyclase" evidence="7">
    <location>
        <begin position="8"/>
        <end position="328"/>
    </location>
</feature>
<feature type="binding site" evidence="5">
    <location>
        <position position="100"/>
    </location>
    <ligand>
        <name>ATP</name>
        <dbReference type="ChEBI" id="CHEBI:30616"/>
    </ligand>
</feature>
<gene>
    <name evidence="5" type="primary">rtcA</name>
    <name evidence="9" type="ORF">ENS19_00685</name>
</gene>
<comment type="subcellular location">
    <subcellularLocation>
        <location evidence="5">Cytoplasm</location>
    </subcellularLocation>
</comment>
<dbReference type="EC" id="6.5.1.4" evidence="5 6"/>
<keyword evidence="4 5" id="KW-0547">Nucleotide-binding</keyword>
<dbReference type="Pfam" id="PF01137">
    <property type="entry name" value="RTC"/>
    <property type="match status" value="1"/>
</dbReference>
<dbReference type="Pfam" id="PF05189">
    <property type="entry name" value="RTC_insert"/>
    <property type="match status" value="1"/>
</dbReference>
<evidence type="ECO:0000256" key="3">
    <source>
        <dbReference type="ARBA" id="ARBA00022598"/>
    </source>
</evidence>
<dbReference type="GO" id="GO:0003963">
    <property type="term" value="F:RNA-3'-phosphate cyclase activity"/>
    <property type="evidence" value="ECO:0007669"/>
    <property type="project" value="UniProtKB-UniRule"/>
</dbReference>
<dbReference type="PROSITE" id="PS01287">
    <property type="entry name" value="RTC"/>
    <property type="match status" value="1"/>
</dbReference>
<feature type="domain" description="RNA 3'-terminal phosphate cyclase insert" evidence="8">
    <location>
        <begin position="181"/>
        <end position="279"/>
    </location>
</feature>
<dbReference type="AlphaFoldDB" id="A0A7C3F4W1"/>
<accession>A0A7C3F4W1</accession>
<evidence type="ECO:0000259" key="8">
    <source>
        <dbReference type="Pfam" id="PF05189"/>
    </source>
</evidence>
<feature type="active site" description="Tele-AMP-histidine intermediate" evidence="5">
    <location>
        <position position="313"/>
    </location>
</feature>
<keyword evidence="5" id="KW-0067">ATP-binding</keyword>
<dbReference type="NCBIfam" id="TIGR03399">
    <property type="entry name" value="RNA_3prim_cycl"/>
    <property type="match status" value="1"/>
</dbReference>
<keyword evidence="5" id="KW-0963">Cytoplasm</keyword>
<evidence type="ECO:0000256" key="6">
    <source>
        <dbReference type="NCBIfam" id="TIGR03399"/>
    </source>
</evidence>
<dbReference type="GO" id="GO:0005524">
    <property type="term" value="F:ATP binding"/>
    <property type="evidence" value="ECO:0007669"/>
    <property type="project" value="UniProtKB-KW"/>
</dbReference>
<proteinExistence type="inferred from homology"/>
<dbReference type="PIRSF" id="PIRSF005378">
    <property type="entry name" value="RNA3'_term_phos_cycl_euk"/>
    <property type="match status" value="1"/>
</dbReference>
<comment type="caution">
    <text evidence="5">Lacks conserved residue(s) required for the propagation of feature annotation.</text>
</comment>
<evidence type="ECO:0000256" key="5">
    <source>
        <dbReference type="HAMAP-Rule" id="MF_00200"/>
    </source>
</evidence>
<dbReference type="InterPro" id="IPR023797">
    <property type="entry name" value="RNA3'_phos_cyclase_dom"/>
</dbReference>
<comment type="caution">
    <text evidence="9">The sequence shown here is derived from an EMBL/GenBank/DDBJ whole genome shotgun (WGS) entry which is preliminary data.</text>
</comment>
<dbReference type="HAMAP" id="MF_00200">
    <property type="entry name" value="RTC"/>
    <property type="match status" value="1"/>
</dbReference>
<protein>
    <recommendedName>
        <fullName evidence="2 5">RNA 3'-terminal phosphate cyclase</fullName>
        <shortName evidence="5">RNA cyclase</shortName>
        <shortName evidence="5">RNA-3'-phosphate cyclase</shortName>
        <ecNumber evidence="5 6">6.5.1.4</ecNumber>
    </recommendedName>
</protein>
<comment type="similarity">
    <text evidence="1 5">Belongs to the RNA 3'-terminal cyclase family. Type 1 subfamily.</text>
</comment>
<dbReference type="PANTHER" id="PTHR11096">
    <property type="entry name" value="RNA 3' TERMINAL PHOSPHATE CYCLASE"/>
    <property type="match status" value="1"/>
</dbReference>
<dbReference type="Gene3D" id="3.30.360.20">
    <property type="entry name" value="RNA 3'-terminal phosphate cyclase, insert domain"/>
    <property type="match status" value="1"/>
</dbReference>
<keyword evidence="3 5" id="KW-0436">Ligase</keyword>
<evidence type="ECO:0000259" key="7">
    <source>
        <dbReference type="Pfam" id="PF01137"/>
    </source>
</evidence>
<dbReference type="Gene3D" id="3.65.10.20">
    <property type="entry name" value="RNA 3'-terminal phosphate cyclase domain"/>
    <property type="match status" value="1"/>
</dbReference>
<sequence>MVMVDGAYGEGGGQILRGAVALSCVTGKSVTVFNIRGRRPKPGIQPQHLMGIEAAAAISGAEVEGAEIESLDLTFRPRELRGGGRTFDIKTAGSVTLVAQTIIPPLAFADRPSEVRIIGGTDVPWSPPADYFRHVFIPAIRAFGVDASMEVKRRGHYPRGGGEVVLRVSPVRALSPVRSIERAMVQAVRGVSFCTNLPSHVASRQAASAERILKAGGYANVRIASEALSEAGGSPGSGITLWAETGGTFRVGADAMGAREKRAEEVGAEAANKLIGELQSGMACDRHLADMIIIYMALAEGNSEVGVSSLTMHARTMIWLTKLFTGAQWAEGATAGAATIAAKGAGVRNRSL</sequence>
<dbReference type="PANTHER" id="PTHR11096:SF0">
    <property type="entry name" value="RNA 3'-TERMINAL PHOSPHATE CYCLASE"/>
    <property type="match status" value="1"/>
</dbReference>
<evidence type="ECO:0000256" key="1">
    <source>
        <dbReference type="ARBA" id="ARBA00009206"/>
    </source>
</evidence>